<evidence type="ECO:0000256" key="1">
    <source>
        <dbReference type="SAM" id="Coils"/>
    </source>
</evidence>
<sequence length="923" mass="99770">MSLVHPIYVPHIWAQCVRWSTVTVLLPASTPTRHRLPGWVLATGLSPSPPSPAVCAVWGYPGNSLRPCLPRESTRYAAPASPVPTSPTIWLVTLRYASVSSLYWQMPPPKSRADSTCPSTLRLSLFLTSALFPSCSSHRAPSTARVSSFLPQGACSTLGMMPFHLCLSAHRVGLERSLVAWYTGGSRVAPCLLALMRDWESQPRTAAAETLGFLCHKGLLRGLAGVICPGVAAALGNEVDDVKEVLNLIPRLLANPTFAVHCVPYIGSLIGPIKVAIAQAEPKSKERKQRLALLKALIALLRCSNEAAKTGVEGAEAEAEGEREREAEGESAPAALNRADTTGVDADLSTVRAQTEEGYHLGVAWGGRADAWGIHSLLRRQITGQQSLQGTTHNASTQARLGVNLKNSSAVSRKVEPLSTGLVASICGIISELNPVEIQKDKGELLELACVALTECVPHAVRLRGKEREAERERLGMDADSSVEALAALANVDRRALLGLVANAAYPYAHNELSAVLIALAVARAGMLRDEDGERRREAQRLAHVDTPYPSPPMSPAMGHAMDTGDSINRFHMLGPTPKRVRGSSGEKKKGRNKAAREAAQLRHQLYLREEAERLEREAQQERLARKEREAQRQRDLRSDLSKAERDLIRHSVSLQLLKKYSDGSKKVAVANTQSRALSLTLAELCICYPDLTSLWSIMIKSVGNPVAFGCMLAPACKALADAIRPASPASVLSTDPDAPVPPPPLSRDALSAAELVLGHAGQLLGRQSFIRRRGLGKPCDIPRPEALSGDVALLDVLYGLLSWVQRVRLASRSCPECQLEDQASARLCALTAKFFGSLPSATFIAIERDMGKFGRLVFSPLADLCRYGGPSALSAVVRVFSLMAVVYPESHAAVLARIAEVPLLSAEMHRLDLDWQLGMRHK</sequence>
<accession>A0A9K3CQ50</accession>
<evidence type="ECO:0000256" key="2">
    <source>
        <dbReference type="SAM" id="MobiDB-lite"/>
    </source>
</evidence>
<keyword evidence="4" id="KW-1185">Reference proteome</keyword>
<evidence type="ECO:0000313" key="4">
    <source>
        <dbReference type="Proteomes" id="UP000265618"/>
    </source>
</evidence>
<dbReference type="EMBL" id="BDIP01000332">
    <property type="protein sequence ID" value="GIQ81204.1"/>
    <property type="molecule type" value="Genomic_DNA"/>
</dbReference>
<feature type="coiled-coil region" evidence="1">
    <location>
        <begin position="608"/>
        <end position="647"/>
    </location>
</feature>
<protein>
    <submittedName>
        <fullName evidence="3">Uncharacterized protein</fullName>
    </submittedName>
</protein>
<comment type="caution">
    <text evidence="3">The sequence shown here is derived from an EMBL/GenBank/DDBJ whole genome shotgun (WGS) entry which is preliminary data.</text>
</comment>
<evidence type="ECO:0000313" key="3">
    <source>
        <dbReference type="EMBL" id="GIQ81204.1"/>
    </source>
</evidence>
<keyword evidence="1" id="KW-0175">Coiled coil</keyword>
<feature type="region of interest" description="Disordered" evidence="2">
    <location>
        <begin position="311"/>
        <end position="335"/>
    </location>
</feature>
<reference evidence="3 4" key="1">
    <citation type="journal article" date="2018" name="PLoS ONE">
        <title>The draft genome of Kipferlia bialata reveals reductive genome evolution in fornicate parasites.</title>
        <authorList>
            <person name="Tanifuji G."/>
            <person name="Takabayashi S."/>
            <person name="Kume K."/>
            <person name="Takagi M."/>
            <person name="Nakayama T."/>
            <person name="Kamikawa R."/>
            <person name="Inagaki Y."/>
            <person name="Hashimoto T."/>
        </authorList>
    </citation>
    <scope>NUCLEOTIDE SEQUENCE [LARGE SCALE GENOMIC DNA]</scope>
    <source>
        <strain evidence="3">NY0173</strain>
    </source>
</reference>
<name>A0A9K3CQ50_9EUKA</name>
<gene>
    <name evidence="3" type="ORF">KIPB_002125</name>
</gene>
<organism evidence="3 4">
    <name type="scientific">Kipferlia bialata</name>
    <dbReference type="NCBI Taxonomy" id="797122"/>
    <lineage>
        <taxon>Eukaryota</taxon>
        <taxon>Metamonada</taxon>
        <taxon>Carpediemonas-like organisms</taxon>
        <taxon>Kipferlia</taxon>
    </lineage>
</organism>
<proteinExistence type="predicted"/>
<dbReference type="Proteomes" id="UP000265618">
    <property type="component" value="Unassembled WGS sequence"/>
</dbReference>
<dbReference type="AlphaFoldDB" id="A0A9K3CQ50"/>
<feature type="region of interest" description="Disordered" evidence="2">
    <location>
        <begin position="576"/>
        <end position="598"/>
    </location>
</feature>